<evidence type="ECO:0000313" key="9">
    <source>
        <dbReference type="Proteomes" id="UP000231932"/>
    </source>
</evidence>
<sequence>MSTEVIVYTSTGCPYCHRVKEQLSEWDIPFEERNVSKVKEYFDELRAKKIFGTPATLINGKLILGFQPEKMRKALGLEQQAEADAGQHEEKTENQAGAGPEKPVPPEDIFQPVTLEILNEVYDFVSIGGGPAGSSAAVYAARGRLKTLVIDKAPASGTLALTHKIANYPGVRKTMTGWELLAEMQLQAKDFGATFVRTQVLSVDFSNPNEKKVHIPEGVIRAKSVLIAVGAKAPSGKIKGEEEFVGRGVSYCSTCDAAFFENRVVAVAGDSEEAVREAEVLAKFCKEVRLLIPGSELRGEVDLSGLEKRPNVRLYKRHRIKEILGGHAVERIVVLDGERREQTWEVDGVFLYLAGMKPGTDFLMDQVERDEEGYVVVDEQLRTNVPGVFAGGDARRTPAKQAVVSAADGCVAALGADQFVNGRDKIRVQYS</sequence>
<evidence type="ECO:0000259" key="7">
    <source>
        <dbReference type="Pfam" id="PF07992"/>
    </source>
</evidence>
<dbReference type="GO" id="GO:0016491">
    <property type="term" value="F:oxidoreductase activity"/>
    <property type="evidence" value="ECO:0007669"/>
    <property type="project" value="UniProtKB-KW"/>
</dbReference>
<dbReference type="RefSeq" id="WP_100666644.1">
    <property type="nucleotide sequence ID" value="NZ_CP024955.1"/>
</dbReference>
<dbReference type="SUPFAM" id="SSF51905">
    <property type="entry name" value="FAD/NAD(P)-binding domain"/>
    <property type="match status" value="2"/>
</dbReference>
<organism evidence="8 9">
    <name type="scientific">Kyrpidia spormannii</name>
    <dbReference type="NCBI Taxonomy" id="2055160"/>
    <lineage>
        <taxon>Bacteria</taxon>
        <taxon>Bacillati</taxon>
        <taxon>Bacillota</taxon>
        <taxon>Bacilli</taxon>
        <taxon>Bacillales</taxon>
        <taxon>Alicyclobacillaceae</taxon>
        <taxon>Kyrpidia</taxon>
    </lineage>
</organism>
<dbReference type="SUPFAM" id="SSF52833">
    <property type="entry name" value="Thioredoxin-like"/>
    <property type="match status" value="1"/>
</dbReference>
<dbReference type="PRINTS" id="PR00469">
    <property type="entry name" value="PNDRDTASEII"/>
</dbReference>
<dbReference type="CDD" id="cd02976">
    <property type="entry name" value="NrdH"/>
    <property type="match status" value="1"/>
</dbReference>
<evidence type="ECO:0000256" key="5">
    <source>
        <dbReference type="SAM" id="MobiDB-lite"/>
    </source>
</evidence>
<evidence type="ECO:0000259" key="6">
    <source>
        <dbReference type="Pfam" id="PF00462"/>
    </source>
</evidence>
<reference evidence="9" key="1">
    <citation type="submission" date="2017-11" db="EMBL/GenBank/DDBJ databases">
        <title>Complete Genome Sequence of Kyrpidia sp. Strain EA-1, a thermophilic, hydrogen-oxidizing Bacterium, isolated from the Azores.</title>
        <authorList>
            <person name="Reiner J.E."/>
            <person name="Lapp C.J."/>
            <person name="Bunk B."/>
            <person name="Gescher J."/>
        </authorList>
    </citation>
    <scope>NUCLEOTIDE SEQUENCE [LARGE SCALE GENOMIC DNA]</scope>
    <source>
        <strain evidence="9">EA-1</strain>
    </source>
</reference>
<evidence type="ECO:0000256" key="1">
    <source>
        <dbReference type="ARBA" id="ARBA00001974"/>
    </source>
</evidence>
<evidence type="ECO:0000313" key="8">
    <source>
        <dbReference type="EMBL" id="ATY83807.1"/>
    </source>
</evidence>
<feature type="domain" description="Glutaredoxin" evidence="6">
    <location>
        <begin position="5"/>
        <end position="63"/>
    </location>
</feature>
<dbReference type="InterPro" id="IPR036249">
    <property type="entry name" value="Thioredoxin-like_sf"/>
</dbReference>
<dbReference type="PROSITE" id="PS51354">
    <property type="entry name" value="GLUTAREDOXIN_2"/>
    <property type="match status" value="1"/>
</dbReference>
<dbReference type="Gene3D" id="3.40.30.10">
    <property type="entry name" value="Glutaredoxin"/>
    <property type="match status" value="1"/>
</dbReference>
<keyword evidence="4" id="KW-0560">Oxidoreductase</keyword>
<feature type="region of interest" description="Disordered" evidence="5">
    <location>
        <begin position="79"/>
        <end position="105"/>
    </location>
</feature>
<comment type="subunit">
    <text evidence="2">Homodimer.</text>
</comment>
<dbReference type="InterPro" id="IPR023753">
    <property type="entry name" value="FAD/NAD-binding_dom"/>
</dbReference>
<evidence type="ECO:0000256" key="2">
    <source>
        <dbReference type="ARBA" id="ARBA00011738"/>
    </source>
</evidence>
<name>A0A2K8N4J8_9BACL</name>
<comment type="cofactor">
    <cofactor evidence="1">
        <name>FAD</name>
        <dbReference type="ChEBI" id="CHEBI:57692"/>
    </cofactor>
</comment>
<evidence type="ECO:0000256" key="4">
    <source>
        <dbReference type="ARBA" id="ARBA00023002"/>
    </source>
</evidence>
<dbReference type="KEGG" id="kyr:CVV65_01460"/>
<keyword evidence="3" id="KW-0285">Flavoprotein</keyword>
<keyword evidence="9" id="KW-1185">Reference proteome</keyword>
<dbReference type="InterPro" id="IPR002109">
    <property type="entry name" value="Glutaredoxin"/>
</dbReference>
<dbReference type="EMBL" id="CP024955">
    <property type="protein sequence ID" value="ATY83807.1"/>
    <property type="molecule type" value="Genomic_DNA"/>
</dbReference>
<protein>
    <submittedName>
        <fullName evidence="8">Pyridine nucleotide-disulfide oxidoreductase</fullName>
    </submittedName>
</protein>
<dbReference type="Proteomes" id="UP000231932">
    <property type="component" value="Chromosome"/>
</dbReference>
<dbReference type="OrthoDB" id="9806179at2"/>
<dbReference type="InterPro" id="IPR050097">
    <property type="entry name" value="Ferredoxin-NADP_redctase_2"/>
</dbReference>
<dbReference type="Pfam" id="PF00462">
    <property type="entry name" value="Glutaredoxin"/>
    <property type="match status" value="1"/>
</dbReference>
<dbReference type="Gene3D" id="3.50.50.60">
    <property type="entry name" value="FAD/NAD(P)-binding domain"/>
    <property type="match status" value="2"/>
</dbReference>
<dbReference type="AlphaFoldDB" id="A0A2K8N4J8"/>
<feature type="domain" description="FAD/NAD(P)-binding" evidence="7">
    <location>
        <begin position="123"/>
        <end position="408"/>
    </location>
</feature>
<dbReference type="PANTHER" id="PTHR48105">
    <property type="entry name" value="THIOREDOXIN REDUCTASE 1-RELATED-RELATED"/>
    <property type="match status" value="1"/>
</dbReference>
<evidence type="ECO:0000256" key="3">
    <source>
        <dbReference type="ARBA" id="ARBA00022630"/>
    </source>
</evidence>
<accession>A0A2K8N4J8</accession>
<dbReference type="PRINTS" id="PR00368">
    <property type="entry name" value="FADPNR"/>
</dbReference>
<dbReference type="InterPro" id="IPR036188">
    <property type="entry name" value="FAD/NAD-bd_sf"/>
</dbReference>
<dbReference type="InterPro" id="IPR011767">
    <property type="entry name" value="GLR_AS"/>
</dbReference>
<proteinExistence type="predicted"/>
<dbReference type="PROSITE" id="PS00195">
    <property type="entry name" value="GLUTAREDOXIN_1"/>
    <property type="match status" value="1"/>
</dbReference>
<gene>
    <name evidence="8" type="ORF">CVV65_01460</name>
</gene>
<dbReference type="Pfam" id="PF07992">
    <property type="entry name" value="Pyr_redox_2"/>
    <property type="match status" value="1"/>
</dbReference>